<dbReference type="InterPro" id="IPR036271">
    <property type="entry name" value="Tet_transcr_reg_TetR-rel_C_sf"/>
</dbReference>
<gene>
    <name evidence="6" type="ORF">JF537_09655</name>
</gene>
<dbReference type="EMBL" id="JAEMWV010000004">
    <property type="protein sequence ID" value="MBN8251846.1"/>
    <property type="molecule type" value="Genomic_DNA"/>
</dbReference>
<feature type="domain" description="HTH tetR-type" evidence="5">
    <location>
        <begin position="6"/>
        <end position="66"/>
    </location>
</feature>
<proteinExistence type="predicted"/>
<keyword evidence="2 4" id="KW-0238">DNA-binding</keyword>
<comment type="caution">
    <text evidence="6">The sequence shown here is derived from an EMBL/GenBank/DDBJ whole genome shotgun (WGS) entry which is preliminary data.</text>
</comment>
<evidence type="ECO:0000256" key="2">
    <source>
        <dbReference type="ARBA" id="ARBA00023125"/>
    </source>
</evidence>
<dbReference type="Gene3D" id="1.10.10.60">
    <property type="entry name" value="Homeodomain-like"/>
    <property type="match status" value="1"/>
</dbReference>
<evidence type="ECO:0000259" key="5">
    <source>
        <dbReference type="PROSITE" id="PS50977"/>
    </source>
</evidence>
<name>A0A8I1MFD2_9BACI</name>
<dbReference type="InterPro" id="IPR025996">
    <property type="entry name" value="MT1864/Rv1816-like_C"/>
</dbReference>
<evidence type="ECO:0000256" key="1">
    <source>
        <dbReference type="ARBA" id="ARBA00023015"/>
    </source>
</evidence>
<keyword evidence="3" id="KW-0804">Transcription</keyword>
<accession>A0A8I1MFD2</accession>
<dbReference type="GO" id="GO:0003677">
    <property type="term" value="F:DNA binding"/>
    <property type="evidence" value="ECO:0007669"/>
    <property type="project" value="UniProtKB-UniRule"/>
</dbReference>
<evidence type="ECO:0000256" key="3">
    <source>
        <dbReference type="ARBA" id="ARBA00023163"/>
    </source>
</evidence>
<dbReference type="RefSeq" id="WP_206782540.1">
    <property type="nucleotide sequence ID" value="NZ_CM125968.1"/>
</dbReference>
<evidence type="ECO:0000313" key="6">
    <source>
        <dbReference type="EMBL" id="MBN8251846.1"/>
    </source>
</evidence>
<dbReference type="PROSITE" id="PS50977">
    <property type="entry name" value="HTH_TETR_2"/>
    <property type="match status" value="1"/>
</dbReference>
<evidence type="ECO:0000313" key="7">
    <source>
        <dbReference type="Proteomes" id="UP000664578"/>
    </source>
</evidence>
<feature type="DNA-binding region" description="H-T-H motif" evidence="4">
    <location>
        <begin position="29"/>
        <end position="48"/>
    </location>
</feature>
<dbReference type="Gene3D" id="1.10.357.10">
    <property type="entry name" value="Tetracycline Repressor, domain 2"/>
    <property type="match status" value="1"/>
</dbReference>
<dbReference type="Pfam" id="PF00440">
    <property type="entry name" value="TetR_N"/>
    <property type="match status" value="1"/>
</dbReference>
<sequence>MSPRAGINLSTILQASLSLIAEEGHDNLTLGKLAKALNIKTPSLYNHIANLADLRQHLAIYGLQQLYKVMAEAAIGQSGERAILSLSFAYVNFARQSPGLYEAISRVSNHDDPELKTHQEAVVQIVAKSMDAYSINKDTKIHLVRGLRSLLHGFTSIEQQQGFQLDLDANTSLTVMIQTFINGFSNIK</sequence>
<protein>
    <submittedName>
        <fullName evidence="6">TetR/AcrR family transcriptional regulator</fullName>
    </submittedName>
</protein>
<organism evidence="6 7">
    <name type="scientific">Priestia flexa</name>
    <dbReference type="NCBI Taxonomy" id="86664"/>
    <lineage>
        <taxon>Bacteria</taxon>
        <taxon>Bacillati</taxon>
        <taxon>Bacillota</taxon>
        <taxon>Bacilli</taxon>
        <taxon>Bacillales</taxon>
        <taxon>Bacillaceae</taxon>
        <taxon>Priestia</taxon>
    </lineage>
</organism>
<dbReference type="GeneID" id="93683041"/>
<dbReference type="AlphaFoldDB" id="A0A8I1MFD2"/>
<dbReference type="Pfam" id="PF13305">
    <property type="entry name" value="TetR_C_33"/>
    <property type="match status" value="1"/>
</dbReference>
<dbReference type="SUPFAM" id="SSF46689">
    <property type="entry name" value="Homeodomain-like"/>
    <property type="match status" value="1"/>
</dbReference>
<dbReference type="InterPro" id="IPR001647">
    <property type="entry name" value="HTH_TetR"/>
</dbReference>
<dbReference type="Proteomes" id="UP000664578">
    <property type="component" value="Unassembled WGS sequence"/>
</dbReference>
<reference evidence="6" key="1">
    <citation type="submission" date="2020-12" db="EMBL/GenBank/DDBJ databases">
        <title>PHA producing bacteria isolated from mangrove.</title>
        <authorList>
            <person name="Zheng W."/>
            <person name="Yu S."/>
            <person name="Huang Y."/>
        </authorList>
    </citation>
    <scope>NUCLEOTIDE SEQUENCE</scope>
    <source>
        <strain evidence="6">GN22-4</strain>
    </source>
</reference>
<dbReference type="InterPro" id="IPR009057">
    <property type="entry name" value="Homeodomain-like_sf"/>
</dbReference>
<keyword evidence="1" id="KW-0805">Transcription regulation</keyword>
<dbReference type="SUPFAM" id="SSF48498">
    <property type="entry name" value="Tetracyclin repressor-like, C-terminal domain"/>
    <property type="match status" value="1"/>
</dbReference>
<evidence type="ECO:0000256" key="4">
    <source>
        <dbReference type="PROSITE-ProRule" id="PRU00335"/>
    </source>
</evidence>